<evidence type="ECO:0000256" key="2">
    <source>
        <dbReference type="SAM" id="Phobius"/>
    </source>
</evidence>
<organism evidence="3 4">
    <name type="scientific">Rattus norvegicus</name>
    <name type="common">Rat</name>
    <dbReference type="NCBI Taxonomy" id="10116"/>
    <lineage>
        <taxon>Eukaryota</taxon>
        <taxon>Metazoa</taxon>
        <taxon>Chordata</taxon>
        <taxon>Craniata</taxon>
        <taxon>Vertebrata</taxon>
        <taxon>Euteleostomi</taxon>
        <taxon>Mammalia</taxon>
        <taxon>Eutheria</taxon>
        <taxon>Euarchontoglires</taxon>
        <taxon>Glires</taxon>
        <taxon>Rodentia</taxon>
        <taxon>Myomorpha</taxon>
        <taxon>Muroidea</taxon>
        <taxon>Muridae</taxon>
        <taxon>Murinae</taxon>
        <taxon>Rattus</taxon>
    </lineage>
</organism>
<protein>
    <submittedName>
        <fullName evidence="3">RCG61949</fullName>
    </submittedName>
</protein>
<dbReference type="AlphaFoldDB" id="A6H9G5"/>
<name>A6H9G5_RAT</name>
<proteinExistence type="predicted"/>
<accession>A6H9G5</accession>
<keyword evidence="2" id="KW-0812">Transmembrane</keyword>
<dbReference type="Proteomes" id="UP000234681">
    <property type="component" value="Chromosome 6"/>
</dbReference>
<evidence type="ECO:0000313" key="3">
    <source>
        <dbReference type="EMBL" id="EDM02670.1"/>
    </source>
</evidence>
<dbReference type="EMBL" id="CH473947">
    <property type="protein sequence ID" value="EDM02670.1"/>
    <property type="molecule type" value="Genomic_DNA"/>
</dbReference>
<feature type="compositionally biased region" description="Basic residues" evidence="1">
    <location>
        <begin position="46"/>
        <end position="56"/>
    </location>
</feature>
<evidence type="ECO:0000313" key="4">
    <source>
        <dbReference type="Proteomes" id="UP000234681"/>
    </source>
</evidence>
<sequence length="148" mass="16589">MIAKAALLLLPLLPLHLPLLLLALLLFLLFYSIPRTNRNQDTQPHTHTHTHTHKSIHTPTPAKNIFKKNKTHVAALCFTVPPTTTTATPKDRDANRQSQTLMLRAESIKEVTIVYFLGQARLLLLVPTDPAPHLHDDLFVSGKIFSLV</sequence>
<gene>
    <name evidence="3" type="ORF">rCG_61949</name>
</gene>
<reference evidence="4" key="1">
    <citation type="submission" date="2005-09" db="EMBL/GenBank/DDBJ databases">
        <authorList>
            <person name="Mural R.J."/>
            <person name="Li P.W."/>
            <person name="Adams M.D."/>
            <person name="Amanatides P.G."/>
            <person name="Baden-Tillson H."/>
            <person name="Barnstead M."/>
            <person name="Chin S.H."/>
            <person name="Dew I."/>
            <person name="Evans C.A."/>
            <person name="Ferriera S."/>
            <person name="Flanigan M."/>
            <person name="Fosler C."/>
            <person name="Glodek A."/>
            <person name="Gu Z."/>
            <person name="Holt R.A."/>
            <person name="Jennings D."/>
            <person name="Kraft C.L."/>
            <person name="Lu F."/>
            <person name="Nguyen T."/>
            <person name="Nusskern D.R."/>
            <person name="Pfannkoch C.M."/>
            <person name="Sitter C."/>
            <person name="Sutton G.G."/>
            <person name="Venter J.C."/>
            <person name="Wang Z."/>
            <person name="Woodage T."/>
            <person name="Zheng X.H."/>
            <person name="Zhong F."/>
        </authorList>
    </citation>
    <scope>NUCLEOTIDE SEQUENCE [LARGE SCALE GENOMIC DNA]</scope>
    <source>
        <strain>BN</strain>
        <strain evidence="4">Sprague-Dawley</strain>
    </source>
</reference>
<evidence type="ECO:0000256" key="1">
    <source>
        <dbReference type="SAM" id="MobiDB-lite"/>
    </source>
</evidence>
<keyword evidence="2" id="KW-0472">Membrane</keyword>
<feature type="region of interest" description="Disordered" evidence="1">
    <location>
        <begin position="40"/>
        <end position="61"/>
    </location>
</feature>
<feature type="transmembrane region" description="Helical" evidence="2">
    <location>
        <begin position="6"/>
        <end position="31"/>
    </location>
</feature>
<keyword evidence="2" id="KW-1133">Transmembrane helix</keyword>